<dbReference type="Pfam" id="PF00171">
    <property type="entry name" value="Aldedh"/>
    <property type="match status" value="2"/>
</dbReference>
<evidence type="ECO:0000256" key="4">
    <source>
        <dbReference type="SAM" id="MobiDB-lite"/>
    </source>
</evidence>
<dbReference type="InterPro" id="IPR050740">
    <property type="entry name" value="Aldehyde_DH_Superfamily"/>
</dbReference>
<dbReference type="SUPFAM" id="SSF53720">
    <property type="entry name" value="ALDH-like"/>
    <property type="match status" value="1"/>
</dbReference>
<feature type="compositionally biased region" description="Basic and acidic residues" evidence="4">
    <location>
        <begin position="240"/>
        <end position="253"/>
    </location>
</feature>
<dbReference type="Pfam" id="PF00808">
    <property type="entry name" value="CBFD_NFYB_HMF"/>
    <property type="match status" value="1"/>
</dbReference>
<feature type="region of interest" description="Disordered" evidence="4">
    <location>
        <begin position="234"/>
        <end position="264"/>
    </location>
</feature>
<dbReference type="PROSITE" id="PS00687">
    <property type="entry name" value="ALDEHYDE_DEHYDR_GLU"/>
    <property type="match status" value="1"/>
</dbReference>
<feature type="compositionally biased region" description="Low complexity" evidence="4">
    <location>
        <begin position="75"/>
        <end position="84"/>
    </location>
</feature>
<evidence type="ECO:0008006" key="9">
    <source>
        <dbReference type="Google" id="ProtNLM"/>
    </source>
</evidence>
<evidence type="ECO:0000256" key="3">
    <source>
        <dbReference type="RuleBase" id="RU003345"/>
    </source>
</evidence>
<dbReference type="CDD" id="cd22906">
    <property type="entry name" value="HFD_DRAP1"/>
    <property type="match status" value="1"/>
</dbReference>
<dbReference type="PANTHER" id="PTHR43353">
    <property type="entry name" value="SUCCINATE-SEMIALDEHYDE DEHYDROGENASE, MITOCHONDRIAL"/>
    <property type="match status" value="1"/>
</dbReference>
<name>A0ABR0L5B8_9PEZI</name>
<dbReference type="InterPro" id="IPR029510">
    <property type="entry name" value="Ald_DH_CS_GLU"/>
</dbReference>
<feature type="compositionally biased region" description="Polar residues" evidence="4">
    <location>
        <begin position="8"/>
        <end position="19"/>
    </location>
</feature>
<feature type="domain" description="Aldehyde dehydrogenase" evidence="5">
    <location>
        <begin position="715"/>
        <end position="825"/>
    </location>
</feature>
<protein>
    <recommendedName>
        <fullName evidence="9">Transcription factor CBF/NF-Y/archaeal histone domain-containing protein</fullName>
    </recommendedName>
</protein>
<dbReference type="InterPro" id="IPR015590">
    <property type="entry name" value="Aldehyde_DH_dom"/>
</dbReference>
<feature type="compositionally biased region" description="Pro residues" evidence="4">
    <location>
        <begin position="63"/>
        <end position="74"/>
    </location>
</feature>
<evidence type="ECO:0000259" key="6">
    <source>
        <dbReference type="Pfam" id="PF00808"/>
    </source>
</evidence>
<comment type="similarity">
    <text evidence="3">Belongs to the aldehyde dehydrogenase family.</text>
</comment>
<dbReference type="Gene3D" id="1.10.20.10">
    <property type="entry name" value="Histone, subunit A"/>
    <property type="match status" value="1"/>
</dbReference>
<reference evidence="7 8" key="1">
    <citation type="submission" date="2023-08" db="EMBL/GenBank/DDBJ databases">
        <title>Black Yeasts Isolated from many extreme environments.</title>
        <authorList>
            <person name="Coleine C."/>
            <person name="Stajich J.E."/>
            <person name="Selbmann L."/>
        </authorList>
    </citation>
    <scope>NUCLEOTIDE SEQUENCE [LARGE SCALE GENOMIC DNA]</scope>
    <source>
        <strain evidence="7 8">CCFEE 5386</strain>
    </source>
</reference>
<dbReference type="Proteomes" id="UP001308179">
    <property type="component" value="Unassembled WGS sequence"/>
</dbReference>
<evidence type="ECO:0000259" key="5">
    <source>
        <dbReference type="Pfam" id="PF00171"/>
    </source>
</evidence>
<evidence type="ECO:0000256" key="1">
    <source>
        <dbReference type="ARBA" id="ARBA00023002"/>
    </source>
</evidence>
<dbReference type="InterPro" id="IPR003958">
    <property type="entry name" value="CBFA_NFYB_domain"/>
</dbReference>
<feature type="compositionally biased region" description="Basic residues" evidence="4">
    <location>
        <begin position="254"/>
        <end position="263"/>
    </location>
</feature>
<accession>A0ABR0L5B8</accession>
<dbReference type="PANTHER" id="PTHR43353:SF5">
    <property type="entry name" value="SUCCINATE-SEMIALDEHYDE DEHYDROGENASE, MITOCHONDRIAL"/>
    <property type="match status" value="1"/>
</dbReference>
<dbReference type="SUPFAM" id="SSF47113">
    <property type="entry name" value="Histone-fold"/>
    <property type="match status" value="1"/>
</dbReference>
<dbReference type="InterPro" id="IPR009072">
    <property type="entry name" value="Histone-fold"/>
</dbReference>
<organism evidence="7 8">
    <name type="scientific">Rachicladosporium monterosium</name>
    <dbReference type="NCBI Taxonomy" id="1507873"/>
    <lineage>
        <taxon>Eukaryota</taxon>
        <taxon>Fungi</taxon>
        <taxon>Dikarya</taxon>
        <taxon>Ascomycota</taxon>
        <taxon>Pezizomycotina</taxon>
        <taxon>Dothideomycetes</taxon>
        <taxon>Dothideomycetidae</taxon>
        <taxon>Cladosporiales</taxon>
        <taxon>Cladosporiaceae</taxon>
        <taxon>Rachicladosporium</taxon>
    </lineage>
</organism>
<dbReference type="InterPro" id="IPR016163">
    <property type="entry name" value="Ald_DH_C"/>
</dbReference>
<gene>
    <name evidence="7" type="ORF">LTR32_004624</name>
</gene>
<feature type="domain" description="Aldehyde dehydrogenase" evidence="5">
    <location>
        <begin position="340"/>
        <end position="701"/>
    </location>
</feature>
<dbReference type="CDD" id="cd07103">
    <property type="entry name" value="ALDH_F5_SSADH_GabD"/>
    <property type="match status" value="1"/>
</dbReference>
<dbReference type="Gene3D" id="3.40.309.10">
    <property type="entry name" value="Aldehyde Dehydrogenase, Chain A, domain 2"/>
    <property type="match status" value="1"/>
</dbReference>
<feature type="domain" description="Transcription factor CBF/NF-Y/archaeal histone" evidence="6">
    <location>
        <begin position="142"/>
        <end position="188"/>
    </location>
</feature>
<sequence>MDYRPQSPDLSSYAPQSPDLSGLQPRSPDPRFRHQQHHQHARFGGQFGGGAGFAGAAMSYPTSAPPPPPPPPQAQPYDYDSPQPGMAPYSVKSEGDGEYLPDAPSAKAARRGPTHNARGSSSNGNGSQALTDATLGVQLKTSFPVARIKRIMQADEDIGKVAQVTPHAVSRALELFMIKLISSSAEQARGNVAGGAGGAKGPRKVLPQHMKKAIIANDTFDFLTDIASRVPEATAKPAGKVKEGSDSEETKEVKPRKKAGKKRKDSDIPYFINISFFTSHPCPNSPSWPSLYTSPDFLPHTRFETPLPTAYPTMATQKKTLDDVKNKSLLRHKGLINGSWVDSSSSKSTFDVVDPATLDVLATLPEMDRHDAALAVDAAFEAFKTFKKTSARSRARLLRKWSDLCIENADDLALIMTLENGKPLPEAKGEVVYGASFLEWFATQAEMVHGEVVPPANLGQRIVTFKQPIGVAACLAPWNFPIAMITRKCGAALAAGCTTVWKPAGETPLSAIAQAVLAEQAGFPKGSINLITSLTTVAEVGEELCKNPKVHKVSFTGSTRVGKLLMQQCASTLKKLSLELGGNSPFIVFDDAKMDTAIQACIMGKFRNSGQTCVTANRIFVQAGIYDEFAKQLIERIKTLKVGAGTEDGVFVGPLTHERAVEKAMHHVEDAKKHGGQVVYGGKPMEGMGKGYVCACTVVNDEEKAGWFADSFVQFFEPTVITGMKKEMLTTREETFAPLVGLYKFQTEEEVIELANDCDVGLGSFVITENMARSWRVAEALEVGMVGVNLGMLSACESPFGGVKGSGFGREGGTQGIDEYLITKSMLINVAN</sequence>
<keyword evidence="8" id="KW-1185">Reference proteome</keyword>
<comment type="caution">
    <text evidence="7">The sequence shown here is derived from an EMBL/GenBank/DDBJ whole genome shotgun (WGS) entry which is preliminary data.</text>
</comment>
<dbReference type="InterPro" id="IPR016161">
    <property type="entry name" value="Ald_DH/histidinol_DH"/>
</dbReference>
<dbReference type="EMBL" id="JAVRRR010000340">
    <property type="protein sequence ID" value="KAK5143201.1"/>
    <property type="molecule type" value="Genomic_DNA"/>
</dbReference>
<dbReference type="Gene3D" id="3.40.605.10">
    <property type="entry name" value="Aldehyde Dehydrogenase, Chain A, domain 1"/>
    <property type="match status" value="1"/>
</dbReference>
<proteinExistence type="inferred from homology"/>
<feature type="active site" evidence="2">
    <location>
        <position position="579"/>
    </location>
</feature>
<dbReference type="InterPro" id="IPR016162">
    <property type="entry name" value="Ald_DH_N"/>
</dbReference>
<keyword evidence="1 3" id="KW-0560">Oxidoreductase</keyword>
<evidence type="ECO:0000256" key="2">
    <source>
        <dbReference type="PROSITE-ProRule" id="PRU10007"/>
    </source>
</evidence>
<feature type="region of interest" description="Disordered" evidence="4">
    <location>
        <begin position="1"/>
        <end position="129"/>
    </location>
</feature>
<evidence type="ECO:0000313" key="8">
    <source>
        <dbReference type="Proteomes" id="UP001308179"/>
    </source>
</evidence>
<evidence type="ECO:0000313" key="7">
    <source>
        <dbReference type="EMBL" id="KAK5143201.1"/>
    </source>
</evidence>